<feature type="region of interest" description="Disordered" evidence="1">
    <location>
        <begin position="844"/>
        <end position="945"/>
    </location>
</feature>
<feature type="region of interest" description="Disordered" evidence="1">
    <location>
        <begin position="394"/>
        <end position="490"/>
    </location>
</feature>
<dbReference type="Proteomes" id="UP000815325">
    <property type="component" value="Unassembled WGS sequence"/>
</dbReference>
<feature type="region of interest" description="Disordered" evidence="1">
    <location>
        <begin position="1"/>
        <end position="321"/>
    </location>
</feature>
<feature type="compositionally biased region" description="Low complexity" evidence="1">
    <location>
        <begin position="861"/>
        <end position="888"/>
    </location>
</feature>
<comment type="caution">
    <text evidence="2">The sequence shown here is derived from an EMBL/GenBank/DDBJ whole genome shotgun (WGS) entry which is preliminary data.</text>
</comment>
<feature type="compositionally biased region" description="Low complexity" evidence="1">
    <location>
        <begin position="398"/>
        <end position="411"/>
    </location>
</feature>
<feature type="compositionally biased region" description="Pro residues" evidence="1">
    <location>
        <begin position="918"/>
        <end position="930"/>
    </location>
</feature>
<feature type="compositionally biased region" description="Low complexity" evidence="1">
    <location>
        <begin position="798"/>
        <end position="808"/>
    </location>
</feature>
<evidence type="ECO:0000313" key="2">
    <source>
        <dbReference type="EMBL" id="KAF5839032.1"/>
    </source>
</evidence>
<feature type="compositionally biased region" description="Low complexity" evidence="1">
    <location>
        <begin position="84"/>
        <end position="99"/>
    </location>
</feature>
<feature type="compositionally biased region" description="Acidic residues" evidence="1">
    <location>
        <begin position="100"/>
        <end position="110"/>
    </location>
</feature>
<protein>
    <submittedName>
        <fullName evidence="2">Uncharacterized protein</fullName>
    </submittedName>
</protein>
<feature type="compositionally biased region" description="Basic residues" evidence="1">
    <location>
        <begin position="129"/>
        <end position="138"/>
    </location>
</feature>
<keyword evidence="3" id="KW-1185">Reference proteome</keyword>
<feature type="compositionally biased region" description="Low complexity" evidence="1">
    <location>
        <begin position="25"/>
        <end position="35"/>
    </location>
</feature>
<proteinExistence type="predicted"/>
<feature type="compositionally biased region" description="Basic residues" evidence="1">
    <location>
        <begin position="422"/>
        <end position="436"/>
    </location>
</feature>
<dbReference type="EMBL" id="MU069557">
    <property type="protein sequence ID" value="KAF5839032.1"/>
    <property type="molecule type" value="Genomic_DNA"/>
</dbReference>
<feature type="compositionally biased region" description="Basic residues" evidence="1">
    <location>
        <begin position="667"/>
        <end position="679"/>
    </location>
</feature>
<reference evidence="2" key="1">
    <citation type="submission" date="2017-08" db="EMBL/GenBank/DDBJ databases">
        <authorList>
            <person name="Polle J.E."/>
            <person name="Barry K."/>
            <person name="Cushman J."/>
            <person name="Schmutz J."/>
            <person name="Tran D."/>
            <person name="Hathwaick L.T."/>
            <person name="Yim W.C."/>
            <person name="Jenkins J."/>
            <person name="Mckie-Krisberg Z.M."/>
            <person name="Prochnik S."/>
            <person name="Lindquist E."/>
            <person name="Dockter R.B."/>
            <person name="Adam C."/>
            <person name="Molina H."/>
            <person name="Bunkerborg J."/>
            <person name="Jin E."/>
            <person name="Buchheim M."/>
            <person name="Magnuson J."/>
        </authorList>
    </citation>
    <scope>NUCLEOTIDE SEQUENCE</scope>
    <source>
        <strain evidence="2">CCAP 19/18</strain>
    </source>
</reference>
<feature type="compositionally biased region" description="Basic and acidic residues" evidence="1">
    <location>
        <begin position="250"/>
        <end position="269"/>
    </location>
</feature>
<gene>
    <name evidence="2" type="ORF">DUNSADRAFT_1729</name>
</gene>
<feature type="region of interest" description="Disordered" evidence="1">
    <location>
        <begin position="660"/>
        <end position="682"/>
    </location>
</feature>
<evidence type="ECO:0000313" key="3">
    <source>
        <dbReference type="Proteomes" id="UP000815325"/>
    </source>
</evidence>
<feature type="region of interest" description="Disordered" evidence="1">
    <location>
        <begin position="782"/>
        <end position="808"/>
    </location>
</feature>
<sequence>MSSSEDDDSSASPRPSEEGAGGGAAAPPVAMLGGPSSATPHPQNQATAQPASNARSRPRRKAPRVDYQGMDFYADISESSDEWQAGQEEQPGSSSSQSEDAGEVVEEEEDLCARKGSHGEAGPSGRHGGERRRGRGRGVRLSPAVRRSQPSLGLNDLSAGAEHKDDQLITGDEEDEGSGGDFRHPLHRQLLDMLAARRRQPQAQKKRQPQPHSDAVQPPRKRKRPPKGFQRAAGGEGAQCETEGEGVGRNVDRGAREADSDAEPRDHDPPLQGWSHEGDGRQGSVGQGASEPEEGGCAAAPTSALPHGIASQKRGQRRTTSRIRTALRRALWLLFGVPEEGNLRAAVSELGTSGRAVDLEAMAALILRVEQDPEAAKVAVADAGLEFYGYKRRRRRSAGAARDGGTDTSGADVEGSTVAKPPRGRGRARGRGRLQGRRAVGVGEGEESFEGRGRKGGRPRGSMAETYSLRGGRARASAEGPGSMDDAHMEDPPGLMDEEQLVAAPAPQLPNRTYKGPEFKALLARQQQQQAGSSKHGWMPCQEHPGLAYHYGAEGLAVQQGPNGTSLLLPTWEARGAAAAAAEAQNEASAAAAEAARIGLEIRMQRGRTKKGEENHAQAPAAAASAARAAADTAAQRAAAAAASAAAWAAQIGGGAISVGGQGGANGRRRAGASSHKAKGQAGSGLYGFRAFTGLTLPQMAYYASLVQQPQLVLLKPYEPGSYSSQKGDFARSLLDVDVLGEGAGLPPPPEQQHPSLASTTFHSLITSSICAPAVAAAAAQPAGRPPASGNAGLGAIQGQQRQHQQQHQPLPSCFISLRMRFNVGCIMPVWVPTQIYALGARATQTSTAPKRVQVREEGVQGEQQDVDASNDQQQQQQEQQQQRQQPQALWVGKGGKLNSDHPPHVVALTPLQARCLPPHPGPGSTPALPPKKAAAASRKRSRVGSIRHLQEANGAGQEDPIGTSSEHIEIRGSSSSWGVSGRGASVVGSLPHGNSFDLLWEARVPSYLLLPNTAAASPNFPAPSPHTPFPARSQPAPLAGLTGQVTIARGLGSPDDAARAVDLVVLALQPYSTDLAEQLAVLHGSLSARSCQNVCHGGMEADLAKRELREQAAGTVLCSTGSRQQLGCCRMATLQGDQAFLKNASSACQRRFLDFLEFKQQQHTEPRLPPLNFELEEYGAKARRPRRGEELQHFLALLRACPSAASGKPHLPAPLQLHPATLHPAAGPMALPKVGCGGCEVCRDPARLAEPCVWSGLLTGGLQWGAYPAARALARKIAAQQSQQELTDPVPAIVDHDL</sequence>
<accession>A0ABQ7GWP4</accession>
<name>A0ABQ7GWP4_DUNSA</name>
<feature type="compositionally biased region" description="Polar residues" evidence="1">
    <location>
        <begin position="36"/>
        <end position="55"/>
    </location>
</feature>
<feature type="compositionally biased region" description="Basic residues" evidence="1">
    <location>
        <begin position="196"/>
        <end position="209"/>
    </location>
</feature>
<organism evidence="2 3">
    <name type="scientific">Dunaliella salina</name>
    <name type="common">Green alga</name>
    <name type="synonym">Protococcus salinus</name>
    <dbReference type="NCBI Taxonomy" id="3046"/>
    <lineage>
        <taxon>Eukaryota</taxon>
        <taxon>Viridiplantae</taxon>
        <taxon>Chlorophyta</taxon>
        <taxon>core chlorophytes</taxon>
        <taxon>Chlorophyceae</taxon>
        <taxon>CS clade</taxon>
        <taxon>Chlamydomonadales</taxon>
        <taxon>Dunaliellaceae</taxon>
        <taxon>Dunaliella</taxon>
    </lineage>
</organism>
<evidence type="ECO:0000256" key="1">
    <source>
        <dbReference type="SAM" id="MobiDB-lite"/>
    </source>
</evidence>